<dbReference type="Proteomes" id="UP000824469">
    <property type="component" value="Unassembled WGS sequence"/>
</dbReference>
<dbReference type="EMBL" id="JAHRHJ020000006">
    <property type="protein sequence ID" value="KAH9312496.1"/>
    <property type="molecule type" value="Genomic_DNA"/>
</dbReference>
<dbReference type="GO" id="GO:0035251">
    <property type="term" value="F:UDP-glucosyltransferase activity"/>
    <property type="evidence" value="ECO:0007669"/>
    <property type="project" value="TreeGrafter"/>
</dbReference>
<gene>
    <name evidence="4" type="ORF">KI387_027531</name>
</gene>
<dbReference type="InterPro" id="IPR058980">
    <property type="entry name" value="Glyco_transf_N"/>
</dbReference>
<feature type="domain" description="Glycosyltransferase N-terminal" evidence="3">
    <location>
        <begin position="7"/>
        <end position="254"/>
    </location>
</feature>
<dbReference type="Pfam" id="PF26168">
    <property type="entry name" value="Glyco_transf_N"/>
    <property type="match status" value="1"/>
</dbReference>
<sequence>MKNVEKAHVAAVPYPALGHSIPFLDLAMLLASHGLTVSYITTAVNIPRLQQTILEAVNNGLDIRLVILPTPPVEGLPQGYKNTDLLPLRSGRLINEMADKLQQPFNCWIEGQLQDQSPPVCVIHDLFIKWAPETANRYKIASFLFNSVGAFAMSMLHSVSGSILENDLQKEGNSVVVRLNQMHPLKFQRHEVGVDFFNPDPCNPIAQFFLRQYQSIGQDCGMLINTFRELEPDYIQHLENVTDKPVWAVGPLLPPSFNGGQTRVKSRGKMADISEKELLRWLDSQTPRSVVYVSFGSNTSLSEQQTNALATCLEASEQPFVWPVKVSPRIEPATSDSEGRYLPEGFLERTKNRGLVIWGWAPQLVILSHPSVGAFMSHCG</sequence>
<keyword evidence="5" id="KW-1185">Reference proteome</keyword>
<evidence type="ECO:0000256" key="1">
    <source>
        <dbReference type="ARBA" id="ARBA00009995"/>
    </source>
</evidence>
<evidence type="ECO:0000256" key="2">
    <source>
        <dbReference type="ARBA" id="ARBA00022679"/>
    </source>
</evidence>
<dbReference type="SUPFAM" id="SSF53756">
    <property type="entry name" value="UDP-Glycosyltransferase/glycogen phosphorylase"/>
    <property type="match status" value="1"/>
</dbReference>
<dbReference type="Gene3D" id="3.40.50.2000">
    <property type="entry name" value="Glycogen Phosphorylase B"/>
    <property type="match status" value="2"/>
</dbReference>
<comment type="caution">
    <text evidence="4">The sequence shown here is derived from an EMBL/GenBank/DDBJ whole genome shotgun (WGS) entry which is preliminary data.</text>
</comment>
<name>A0AA38FXR0_TAXCH</name>
<dbReference type="InterPro" id="IPR002213">
    <property type="entry name" value="UDP_glucos_trans"/>
</dbReference>
<evidence type="ECO:0000259" key="3">
    <source>
        <dbReference type="Pfam" id="PF26168"/>
    </source>
</evidence>
<dbReference type="CDD" id="cd03784">
    <property type="entry name" value="GT1_Gtf-like"/>
    <property type="match status" value="1"/>
</dbReference>
<keyword evidence="2" id="KW-0808">Transferase</keyword>
<dbReference type="AlphaFoldDB" id="A0AA38FXR0"/>
<dbReference type="PANTHER" id="PTHR48047">
    <property type="entry name" value="GLYCOSYLTRANSFERASE"/>
    <property type="match status" value="1"/>
</dbReference>
<protein>
    <recommendedName>
        <fullName evidence="3">Glycosyltransferase N-terminal domain-containing protein</fullName>
    </recommendedName>
</protein>
<evidence type="ECO:0000313" key="5">
    <source>
        <dbReference type="Proteomes" id="UP000824469"/>
    </source>
</evidence>
<accession>A0AA38FXR0</accession>
<organism evidence="4 5">
    <name type="scientific">Taxus chinensis</name>
    <name type="common">Chinese yew</name>
    <name type="synonym">Taxus wallichiana var. chinensis</name>
    <dbReference type="NCBI Taxonomy" id="29808"/>
    <lineage>
        <taxon>Eukaryota</taxon>
        <taxon>Viridiplantae</taxon>
        <taxon>Streptophyta</taxon>
        <taxon>Embryophyta</taxon>
        <taxon>Tracheophyta</taxon>
        <taxon>Spermatophyta</taxon>
        <taxon>Pinopsida</taxon>
        <taxon>Pinidae</taxon>
        <taxon>Conifers II</taxon>
        <taxon>Cupressales</taxon>
        <taxon>Taxaceae</taxon>
        <taxon>Taxus</taxon>
    </lineage>
</organism>
<reference evidence="4 5" key="1">
    <citation type="journal article" date="2021" name="Nat. Plants">
        <title>The Taxus genome provides insights into paclitaxel biosynthesis.</title>
        <authorList>
            <person name="Xiong X."/>
            <person name="Gou J."/>
            <person name="Liao Q."/>
            <person name="Li Y."/>
            <person name="Zhou Q."/>
            <person name="Bi G."/>
            <person name="Li C."/>
            <person name="Du R."/>
            <person name="Wang X."/>
            <person name="Sun T."/>
            <person name="Guo L."/>
            <person name="Liang H."/>
            <person name="Lu P."/>
            <person name="Wu Y."/>
            <person name="Zhang Z."/>
            <person name="Ro D.K."/>
            <person name="Shang Y."/>
            <person name="Huang S."/>
            <person name="Yan J."/>
        </authorList>
    </citation>
    <scope>NUCLEOTIDE SEQUENCE [LARGE SCALE GENOMIC DNA]</scope>
    <source>
        <strain evidence="4">Ta-2019</strain>
    </source>
</reference>
<comment type="similarity">
    <text evidence="1">Belongs to the UDP-glycosyltransferase family.</text>
</comment>
<proteinExistence type="inferred from homology"/>
<dbReference type="Pfam" id="PF00201">
    <property type="entry name" value="UDPGT"/>
    <property type="match status" value="1"/>
</dbReference>
<evidence type="ECO:0000313" key="4">
    <source>
        <dbReference type="EMBL" id="KAH9312496.1"/>
    </source>
</evidence>
<dbReference type="PANTHER" id="PTHR48047:SF107">
    <property type="entry name" value="UDP-GLYCOSYLTRANSFERASE 92A1-LIKE"/>
    <property type="match status" value="1"/>
</dbReference>